<feature type="transmembrane region" description="Helical" evidence="1">
    <location>
        <begin position="115"/>
        <end position="138"/>
    </location>
</feature>
<evidence type="ECO:0000313" key="2">
    <source>
        <dbReference type="EMBL" id="SPD27047.1"/>
    </source>
</evidence>
<dbReference type="AlphaFoldDB" id="A0A2N9IN92"/>
<gene>
    <name evidence="2" type="ORF">FSB_LOCUS54929</name>
</gene>
<organism evidence="2">
    <name type="scientific">Fagus sylvatica</name>
    <name type="common">Beechnut</name>
    <dbReference type="NCBI Taxonomy" id="28930"/>
    <lineage>
        <taxon>Eukaryota</taxon>
        <taxon>Viridiplantae</taxon>
        <taxon>Streptophyta</taxon>
        <taxon>Embryophyta</taxon>
        <taxon>Tracheophyta</taxon>
        <taxon>Spermatophyta</taxon>
        <taxon>Magnoliopsida</taxon>
        <taxon>eudicotyledons</taxon>
        <taxon>Gunneridae</taxon>
        <taxon>Pentapetalae</taxon>
        <taxon>rosids</taxon>
        <taxon>fabids</taxon>
        <taxon>Fagales</taxon>
        <taxon>Fagaceae</taxon>
        <taxon>Fagus</taxon>
    </lineage>
</organism>
<evidence type="ECO:0000256" key="1">
    <source>
        <dbReference type="SAM" id="Phobius"/>
    </source>
</evidence>
<reference evidence="2" key="1">
    <citation type="submission" date="2018-02" db="EMBL/GenBank/DDBJ databases">
        <authorList>
            <person name="Cohen D.B."/>
            <person name="Kent A.D."/>
        </authorList>
    </citation>
    <scope>NUCLEOTIDE SEQUENCE</scope>
</reference>
<sequence>MMEEEELEAEKLVSETDSTWNSGKRGRRTSQTMKMVTPITMNATIIAKMKLRTKAREEDARFGWTYAYGYGYGLGWLAWELFLCVGVGLWAGLIIGFVAEYYTSNAYSQRRCDRGFLSGSTPVFGAIVLVVEGVLVFLS</sequence>
<keyword evidence="1" id="KW-0472">Membrane</keyword>
<accession>A0A2N9IN92</accession>
<name>A0A2N9IN92_FAGSY</name>
<dbReference type="EMBL" id="OIVN01006177">
    <property type="protein sequence ID" value="SPD27047.1"/>
    <property type="molecule type" value="Genomic_DNA"/>
</dbReference>
<protein>
    <submittedName>
        <fullName evidence="2">Uncharacterized protein</fullName>
    </submittedName>
</protein>
<proteinExistence type="predicted"/>
<keyword evidence="1" id="KW-1133">Transmembrane helix</keyword>
<keyword evidence="1" id="KW-0812">Transmembrane</keyword>
<feature type="transmembrane region" description="Helical" evidence="1">
    <location>
        <begin position="76"/>
        <end position="103"/>
    </location>
</feature>